<sequence length="807" mass="90133">MSGLNLTCHAVSVSNVVGIVGPSYSREAHVIAPFSKVIGIPVISHSATDPDLSNRNAYPNFYRTVASDFVVAAALAKLFIRYKWTTCTIIYQNDAFGAGGANAISEAFNNSRLTVSQMIVFDTATLSTRGDLKSLLINAPTRMVVVWADSLYTSLLLQKALDSNIVGPFFTWILSSNILLNSFNQTFYKNLTGMFLIEPVVGSFFNEPINTTLLDAAYSIWQQYEPESFPRSMNVNNYALFAFDATWTLIQSLQKLCASKINISSSYLSFIGSSYCFNRHFIHSKLLLDAVGRTEFLGVSGRIRFSDNVTDRITGLYCSAKNVQLLSNGLSFVPVLEYFHPNDWKLPIKENVILWPGNSLIPPTDKAILEGVNLRICLVGAVPFLMVNEIKDVSGQTTIQYTGYLPDLIKLLHSKMRFIPTIELAPTNKTYYELIQSVHDGVYDMLIGDVTVTAKRRGIVSFSNAIFDNSMSILMRKEVAVPIDLFSFLKPFSRSLWFLFAGTLIYAGILMYIIERQHNEVLQNQPILSQIARSVWYAFGNVVGYGVEFSITTAAGRLLTGSLYILSLILVASYTANLASDLTIAKSKAIISGIDDIKNGKIPYKRIGIYPGSSLEEYYLREISNGVRNYYSAGSLDELYSSLLANIIDAVFWDTGTIEYATNNVYCNLTLIGNDFDKSVYGIVTPYNWLYAQDLDVNILALREGGDLEILRKKWFELKTCPDSSEISTEIGIEATSGLFLVFGVMSILSLLLFAWGERHNIKNYVLQLIYRRKSSAETKDTMNRRLSKASAQSQNYQIELPDISHF</sequence>
<dbReference type="AlphaFoldDB" id="A0A815WFP8"/>
<dbReference type="GO" id="GO:0045211">
    <property type="term" value="C:postsynaptic membrane"/>
    <property type="evidence" value="ECO:0007669"/>
    <property type="project" value="UniProtKB-SubCell"/>
</dbReference>
<dbReference type="SUPFAM" id="SSF53850">
    <property type="entry name" value="Periplasmic binding protein-like II"/>
    <property type="match status" value="1"/>
</dbReference>
<evidence type="ECO:0000256" key="7">
    <source>
        <dbReference type="ARBA" id="ARBA00023136"/>
    </source>
</evidence>
<keyword evidence="4 14" id="KW-1133">Transmembrane helix</keyword>
<dbReference type="Pfam" id="PF01094">
    <property type="entry name" value="ANF_receptor"/>
    <property type="match status" value="1"/>
</dbReference>
<dbReference type="InterPro" id="IPR001828">
    <property type="entry name" value="ANF_lig-bd_rcpt"/>
</dbReference>
<dbReference type="GO" id="GO:0015276">
    <property type="term" value="F:ligand-gated monoatomic ion channel activity"/>
    <property type="evidence" value="ECO:0007669"/>
    <property type="project" value="InterPro"/>
</dbReference>
<dbReference type="PRINTS" id="PR00248">
    <property type="entry name" value="GPCRMGR"/>
</dbReference>
<evidence type="ECO:0000256" key="5">
    <source>
        <dbReference type="ARBA" id="ARBA00023018"/>
    </source>
</evidence>
<dbReference type="GO" id="GO:0004930">
    <property type="term" value="F:G protein-coupled receptor activity"/>
    <property type="evidence" value="ECO:0007669"/>
    <property type="project" value="InterPro"/>
</dbReference>
<evidence type="ECO:0000256" key="4">
    <source>
        <dbReference type="ARBA" id="ARBA00022989"/>
    </source>
</evidence>
<accession>A0A815WFP8</accession>
<dbReference type="InterPro" id="IPR019594">
    <property type="entry name" value="Glu/Gly-bd"/>
</dbReference>
<dbReference type="InterPro" id="IPR028082">
    <property type="entry name" value="Peripla_BP_I"/>
</dbReference>
<dbReference type="Gene3D" id="3.40.50.2300">
    <property type="match status" value="3"/>
</dbReference>
<evidence type="ECO:0000313" key="17">
    <source>
        <dbReference type="EMBL" id="CAF1544253.1"/>
    </source>
</evidence>
<keyword evidence="6" id="KW-0406">Ion transport</keyword>
<dbReference type="SUPFAM" id="SSF53822">
    <property type="entry name" value="Periplasmic binding protein-like I"/>
    <property type="match status" value="1"/>
</dbReference>
<evidence type="ECO:0000256" key="8">
    <source>
        <dbReference type="ARBA" id="ARBA00023170"/>
    </source>
</evidence>
<feature type="transmembrane region" description="Helical" evidence="14">
    <location>
        <begin position="561"/>
        <end position="579"/>
    </location>
</feature>
<dbReference type="Gene3D" id="1.10.287.70">
    <property type="match status" value="1"/>
</dbReference>
<evidence type="ECO:0000256" key="6">
    <source>
        <dbReference type="ARBA" id="ARBA00023065"/>
    </source>
</evidence>
<evidence type="ECO:0000256" key="2">
    <source>
        <dbReference type="ARBA" id="ARBA00022448"/>
    </source>
</evidence>
<keyword evidence="3 14" id="KW-0812">Transmembrane</keyword>
<keyword evidence="11" id="KW-1071">Ligand-gated ion channel</keyword>
<keyword evidence="2" id="KW-0813">Transport</keyword>
<dbReference type="Pfam" id="PF00060">
    <property type="entry name" value="Lig_chan"/>
    <property type="match status" value="1"/>
</dbReference>
<feature type="transmembrane region" description="Helical" evidence="14">
    <location>
        <begin position="496"/>
        <end position="514"/>
    </location>
</feature>
<dbReference type="Proteomes" id="UP000663870">
    <property type="component" value="Unassembled WGS sequence"/>
</dbReference>
<protein>
    <recommendedName>
        <fullName evidence="15">Ionotropic glutamate receptor C-terminal domain-containing protein</fullName>
    </recommendedName>
</protein>
<dbReference type="SMART" id="SM00079">
    <property type="entry name" value="PBPe"/>
    <property type="match status" value="1"/>
</dbReference>
<name>A0A815WFP8_9BILA</name>
<dbReference type="EMBL" id="CAJNOL010003059">
    <property type="protein sequence ID" value="CAF1544253.1"/>
    <property type="molecule type" value="Genomic_DNA"/>
</dbReference>
<comment type="caution">
    <text evidence="17">The sequence shown here is derived from an EMBL/GenBank/DDBJ whole genome shotgun (WGS) entry which is preliminary data.</text>
</comment>
<dbReference type="Pfam" id="PF10613">
    <property type="entry name" value="Lig_chan-Glu_bd"/>
    <property type="match status" value="1"/>
</dbReference>
<dbReference type="EMBL" id="CAJNOH010001979">
    <property type="protein sequence ID" value="CAF1264451.1"/>
    <property type="molecule type" value="Genomic_DNA"/>
</dbReference>
<evidence type="ECO:0000256" key="14">
    <source>
        <dbReference type="SAM" id="Phobius"/>
    </source>
</evidence>
<evidence type="ECO:0000256" key="1">
    <source>
        <dbReference type="ARBA" id="ARBA00004141"/>
    </source>
</evidence>
<evidence type="ECO:0000256" key="13">
    <source>
        <dbReference type="ARBA" id="ARBA00034100"/>
    </source>
</evidence>
<keyword evidence="7 14" id="KW-0472">Membrane</keyword>
<dbReference type="InterPro" id="IPR001320">
    <property type="entry name" value="Iontro_rcpt_C"/>
</dbReference>
<evidence type="ECO:0000313" key="18">
    <source>
        <dbReference type="Proteomes" id="UP000663870"/>
    </source>
</evidence>
<dbReference type="Proteomes" id="UP000663854">
    <property type="component" value="Unassembled WGS sequence"/>
</dbReference>
<proteinExistence type="predicted"/>
<evidence type="ECO:0000259" key="15">
    <source>
        <dbReference type="SMART" id="SM00079"/>
    </source>
</evidence>
<keyword evidence="18" id="KW-1185">Reference proteome</keyword>
<evidence type="ECO:0000256" key="3">
    <source>
        <dbReference type="ARBA" id="ARBA00022692"/>
    </source>
</evidence>
<dbReference type="PANTHER" id="PTHR18966">
    <property type="entry name" value="IONOTROPIC GLUTAMATE RECEPTOR"/>
    <property type="match status" value="1"/>
</dbReference>
<organism evidence="17 18">
    <name type="scientific">Rotaria sordida</name>
    <dbReference type="NCBI Taxonomy" id="392033"/>
    <lineage>
        <taxon>Eukaryota</taxon>
        <taxon>Metazoa</taxon>
        <taxon>Spiralia</taxon>
        <taxon>Gnathifera</taxon>
        <taxon>Rotifera</taxon>
        <taxon>Eurotatoria</taxon>
        <taxon>Bdelloidea</taxon>
        <taxon>Philodinida</taxon>
        <taxon>Philodinidae</taxon>
        <taxon>Rotaria</taxon>
    </lineage>
</organism>
<gene>
    <name evidence="17" type="ORF">JXQ802_LOCUS43167</name>
    <name evidence="16" type="ORF">PYM288_LOCUS28051</name>
</gene>
<keyword evidence="10" id="KW-0628">Postsynaptic cell membrane</keyword>
<evidence type="ECO:0000313" key="16">
    <source>
        <dbReference type="EMBL" id="CAF1264451.1"/>
    </source>
</evidence>
<dbReference type="InterPro" id="IPR015683">
    <property type="entry name" value="Ionotropic_Glu_rcpt"/>
</dbReference>
<feature type="transmembrane region" description="Helical" evidence="14">
    <location>
        <begin position="738"/>
        <end position="757"/>
    </location>
</feature>
<keyword evidence="9" id="KW-0325">Glycoprotein</keyword>
<feature type="domain" description="Ionotropic glutamate receptor C-terminal" evidence="15">
    <location>
        <begin position="373"/>
        <end position="718"/>
    </location>
</feature>
<evidence type="ECO:0000256" key="10">
    <source>
        <dbReference type="ARBA" id="ARBA00023257"/>
    </source>
</evidence>
<keyword evidence="5" id="KW-0770">Synapse</keyword>
<evidence type="ECO:0000256" key="11">
    <source>
        <dbReference type="ARBA" id="ARBA00023286"/>
    </source>
</evidence>
<keyword evidence="8" id="KW-0675">Receptor</keyword>
<evidence type="ECO:0000256" key="12">
    <source>
        <dbReference type="ARBA" id="ARBA00023303"/>
    </source>
</evidence>
<dbReference type="Gene3D" id="3.40.190.10">
    <property type="entry name" value="Periplasmic binding protein-like II"/>
    <property type="match status" value="3"/>
</dbReference>
<dbReference type="InterPro" id="IPR000337">
    <property type="entry name" value="GPCR_3"/>
</dbReference>
<comment type="subcellular location">
    <subcellularLocation>
        <location evidence="1">Membrane</location>
        <topology evidence="1">Multi-pass membrane protein</topology>
    </subcellularLocation>
    <subcellularLocation>
        <location evidence="13">Postsynaptic cell membrane</location>
    </subcellularLocation>
</comment>
<keyword evidence="12" id="KW-0407">Ion channel</keyword>
<reference evidence="17" key="1">
    <citation type="submission" date="2021-02" db="EMBL/GenBank/DDBJ databases">
        <authorList>
            <person name="Nowell W R."/>
        </authorList>
    </citation>
    <scope>NUCLEOTIDE SEQUENCE</scope>
</reference>
<evidence type="ECO:0000256" key="9">
    <source>
        <dbReference type="ARBA" id="ARBA00023180"/>
    </source>
</evidence>
<feature type="transmembrane region" description="Helical" evidence="14">
    <location>
        <begin position="535"/>
        <end position="555"/>
    </location>
</feature>